<keyword evidence="3 9" id="KW-0378">Hydrolase</keyword>
<evidence type="ECO:0000313" key="10">
    <source>
        <dbReference type="Proteomes" id="UP001165393"/>
    </source>
</evidence>
<dbReference type="GO" id="GO:0046872">
    <property type="term" value="F:metal ion binding"/>
    <property type="evidence" value="ECO:0007669"/>
    <property type="project" value="UniProtKB-KW"/>
</dbReference>
<feature type="active site" description="Proton donor/acceptor" evidence="5">
    <location>
        <position position="167"/>
    </location>
</feature>
<comment type="cofactor">
    <cofactor evidence="6">
        <name>Zn(2+)</name>
        <dbReference type="ChEBI" id="CHEBI:29105"/>
    </cofactor>
    <text evidence="6">Binds 1 zinc ion per subunit.</text>
</comment>
<evidence type="ECO:0000259" key="7">
    <source>
        <dbReference type="Pfam" id="PF04952"/>
    </source>
</evidence>
<feature type="binding site" evidence="6">
    <location>
        <position position="106"/>
    </location>
    <ligand>
        <name>Zn(2+)</name>
        <dbReference type="ChEBI" id="CHEBI:29105"/>
    </ligand>
</feature>
<evidence type="ECO:0000256" key="4">
    <source>
        <dbReference type="ARBA" id="ARBA00022833"/>
    </source>
</evidence>
<keyword evidence="10" id="KW-1185">Reference proteome</keyword>
<dbReference type="AlphaFoldDB" id="A0AA41W3S0"/>
<feature type="binding site" evidence="6">
    <location>
        <position position="17"/>
    </location>
    <ligand>
        <name>Zn(2+)</name>
        <dbReference type="ChEBI" id="CHEBI:29105"/>
    </ligand>
</feature>
<gene>
    <name evidence="9" type="ORF">NAF29_00520</name>
</gene>
<dbReference type="SUPFAM" id="SSF53187">
    <property type="entry name" value="Zn-dependent exopeptidases"/>
    <property type="match status" value="1"/>
</dbReference>
<accession>A0AA41W3S0</accession>
<sequence>MTQFKSVAIVGGTHGNEFTGIYLLKKWQQQIAEVSRPSFNTELVFANPRAHAENKRYCDQDLNRQFSEADLANPTLTGYEQSRAKAINQQLGPKGDARIDFIIDLHTTTSNMGATLLLLQQGEVYNKLAAYVQQQMPEVIVIRDDDHLAQADHRLLATLGKFGVIVEVGPVPQSVLRADVYQQSEQMTQHILDFLELWNKQQLPSLPSDIDAYRYTESLTLPLDDQGNRLGMVHPHVQDSDFNALEPGAPLFQCFDGTVMTYQGESIVYPGFVNEAAYYDNNLALSLHEKVTIKVSE</sequence>
<keyword evidence="2 6" id="KW-0479">Metal-binding</keyword>
<dbReference type="Gene3D" id="3.40.630.10">
    <property type="entry name" value="Zn peptidases"/>
    <property type="match status" value="1"/>
</dbReference>
<name>A0AA41W3S0_9GAMM</name>
<feature type="domain" description="AstE/AspA barrel-sandwich hybrid" evidence="7">
    <location>
        <begin position="209"/>
        <end position="290"/>
    </location>
</feature>
<feature type="domain" description="Succinylglutamate desuccinylase/Aspartoacylase catalytic" evidence="8">
    <location>
        <begin position="5"/>
        <end position="195"/>
    </location>
</feature>
<evidence type="ECO:0000256" key="6">
    <source>
        <dbReference type="PIRSR" id="PIRSR018001-3"/>
    </source>
</evidence>
<organism evidence="9 10">
    <name type="scientific">Echinimonas agarilytica</name>
    <dbReference type="NCBI Taxonomy" id="1215918"/>
    <lineage>
        <taxon>Bacteria</taxon>
        <taxon>Pseudomonadati</taxon>
        <taxon>Pseudomonadota</taxon>
        <taxon>Gammaproteobacteria</taxon>
        <taxon>Alteromonadales</taxon>
        <taxon>Echinimonadaceae</taxon>
        <taxon>Echinimonas</taxon>
    </lineage>
</organism>
<dbReference type="HAMAP" id="MF_00704">
    <property type="entry name" value="Aspartoacylase"/>
    <property type="match status" value="1"/>
</dbReference>
<evidence type="ECO:0000259" key="8">
    <source>
        <dbReference type="Pfam" id="PF24827"/>
    </source>
</evidence>
<dbReference type="InterPro" id="IPR055438">
    <property type="entry name" value="AstE_AspA_cat"/>
</dbReference>
<evidence type="ECO:0000313" key="9">
    <source>
        <dbReference type="EMBL" id="MCM2678155.1"/>
    </source>
</evidence>
<dbReference type="InterPro" id="IPR050178">
    <property type="entry name" value="AspA/AstE_fam"/>
</dbReference>
<evidence type="ECO:0000256" key="2">
    <source>
        <dbReference type="ARBA" id="ARBA00022723"/>
    </source>
</evidence>
<proteinExistence type="inferred from homology"/>
<dbReference type="Pfam" id="PF04952">
    <property type="entry name" value="AstE_AspA_hybrid"/>
    <property type="match status" value="1"/>
</dbReference>
<dbReference type="PIRSF" id="PIRSF018001">
    <property type="entry name" value="Aspartoacylase"/>
    <property type="match status" value="1"/>
</dbReference>
<dbReference type="Pfam" id="PF24827">
    <property type="entry name" value="AstE_AspA_cat"/>
    <property type="match status" value="1"/>
</dbReference>
<evidence type="ECO:0000256" key="3">
    <source>
        <dbReference type="ARBA" id="ARBA00022801"/>
    </source>
</evidence>
<dbReference type="InterPro" id="IPR016708">
    <property type="entry name" value="Aspartoacylase"/>
</dbReference>
<dbReference type="PANTHER" id="PTHR15162:SF7">
    <property type="entry name" value="SUCCINYLGLUTAMATE DESUCCINYLASE"/>
    <property type="match status" value="1"/>
</dbReference>
<dbReference type="GO" id="GO:0005829">
    <property type="term" value="C:cytosol"/>
    <property type="evidence" value="ECO:0007669"/>
    <property type="project" value="TreeGrafter"/>
</dbReference>
<dbReference type="Proteomes" id="UP001165393">
    <property type="component" value="Unassembled WGS sequence"/>
</dbReference>
<dbReference type="InterPro" id="IPR007036">
    <property type="entry name" value="Aste_AspA_hybrid_dom"/>
</dbReference>
<dbReference type="RefSeq" id="WP_251259472.1">
    <property type="nucleotide sequence ID" value="NZ_JAMQGP010000001.1"/>
</dbReference>
<evidence type="ECO:0000256" key="1">
    <source>
        <dbReference type="ARBA" id="ARBA00006173"/>
    </source>
</evidence>
<dbReference type="Gene3D" id="2.20.25.160">
    <property type="match status" value="1"/>
</dbReference>
<reference evidence="9 10" key="1">
    <citation type="journal article" date="2013" name="Antonie Van Leeuwenhoek">
        <title>Echinimonas agarilytica gen. nov., sp. nov., a new gammaproteobacterium isolated from the sea urchin Strongylocentrotus intermedius.</title>
        <authorList>
            <person name="Nedashkovskaya O.I."/>
            <person name="Stenkova A.M."/>
            <person name="Zhukova N.V."/>
            <person name="Van Trappen S."/>
            <person name="Lee J.S."/>
            <person name="Kim S.B."/>
        </authorList>
    </citation>
    <scope>NUCLEOTIDE SEQUENCE [LARGE SCALE GENOMIC DNA]</scope>
    <source>
        <strain evidence="9 10">KMM 6351</strain>
    </source>
</reference>
<dbReference type="CDD" id="cd06909">
    <property type="entry name" value="M14_ASPA"/>
    <property type="match status" value="1"/>
</dbReference>
<dbReference type="EC" id="3.5.1.15" evidence="9"/>
<comment type="caution">
    <text evidence="9">The sequence shown here is derived from an EMBL/GenBank/DDBJ whole genome shotgun (WGS) entry which is preliminary data.</text>
</comment>
<evidence type="ECO:0000256" key="5">
    <source>
        <dbReference type="PIRSR" id="PIRSR018001-1"/>
    </source>
</evidence>
<dbReference type="PANTHER" id="PTHR15162">
    <property type="entry name" value="ASPARTOACYLASE"/>
    <property type="match status" value="1"/>
</dbReference>
<dbReference type="GO" id="GO:0019807">
    <property type="term" value="F:aspartoacylase activity"/>
    <property type="evidence" value="ECO:0007669"/>
    <property type="project" value="UniProtKB-EC"/>
</dbReference>
<dbReference type="EMBL" id="JAMQGP010000001">
    <property type="protein sequence ID" value="MCM2678155.1"/>
    <property type="molecule type" value="Genomic_DNA"/>
</dbReference>
<comment type="similarity">
    <text evidence="1">Belongs to the AspA/AstE family. Aspartoacylase subfamily.</text>
</comment>
<dbReference type="NCBIfam" id="NF002601">
    <property type="entry name" value="PRK02259.1"/>
    <property type="match status" value="1"/>
</dbReference>
<feature type="binding site" evidence="6">
    <location>
        <position position="14"/>
    </location>
    <ligand>
        <name>Zn(2+)</name>
        <dbReference type="ChEBI" id="CHEBI:29105"/>
    </ligand>
</feature>
<dbReference type="GO" id="GO:0016788">
    <property type="term" value="F:hydrolase activity, acting on ester bonds"/>
    <property type="evidence" value="ECO:0007669"/>
    <property type="project" value="InterPro"/>
</dbReference>
<protein>
    <submittedName>
        <fullName evidence="9">Aspartoacylase</fullName>
        <ecNumber evidence="9">3.5.1.15</ecNumber>
    </submittedName>
</protein>
<keyword evidence="4 6" id="KW-0862">Zinc</keyword>